<dbReference type="Proteomes" id="UP001237011">
    <property type="component" value="Chromosome"/>
</dbReference>
<evidence type="ECO:0000313" key="2">
    <source>
        <dbReference type="Proteomes" id="UP001237011"/>
    </source>
</evidence>
<gene>
    <name evidence="1" type="ORF">Q8852_03020</name>
</gene>
<evidence type="ECO:0000313" key="1">
    <source>
        <dbReference type="EMBL" id="WLP85269.1"/>
    </source>
</evidence>
<sequence length="80" mass="9034">MRLVYRQIIAQDADSGQVYILDIAQPQDAFSKARITNIYKSPEEITAYEKNLKGTTLIKNLISYGDAIQVNKVTKELEGE</sequence>
<dbReference type="RefSeq" id="WP_305937705.1">
    <property type="nucleotide sequence ID" value="NZ_CP132191.1"/>
</dbReference>
<accession>A0ABY9H9K6</accession>
<proteinExistence type="predicted"/>
<dbReference type="EMBL" id="CP132191">
    <property type="protein sequence ID" value="WLP85269.1"/>
    <property type="molecule type" value="Genomic_DNA"/>
</dbReference>
<organism evidence="1 2">
    <name type="scientific">Mycoplasma seminis</name>
    <dbReference type="NCBI Taxonomy" id="512749"/>
    <lineage>
        <taxon>Bacteria</taxon>
        <taxon>Bacillati</taxon>
        <taxon>Mycoplasmatota</taxon>
        <taxon>Mollicutes</taxon>
        <taxon>Mycoplasmataceae</taxon>
        <taxon>Mycoplasma</taxon>
    </lineage>
</organism>
<protein>
    <submittedName>
        <fullName evidence="1">Uncharacterized protein</fullName>
    </submittedName>
</protein>
<keyword evidence="2" id="KW-1185">Reference proteome</keyword>
<name>A0ABY9H9K6_9MOLU</name>
<reference evidence="1" key="1">
    <citation type="submission" date="2023-08" db="EMBL/GenBank/DDBJ databases">
        <title>Complete genome sequence of Mycoplasma seminis 2200.</title>
        <authorList>
            <person name="Spergser J."/>
        </authorList>
    </citation>
    <scope>NUCLEOTIDE SEQUENCE [LARGE SCALE GENOMIC DNA]</scope>
    <source>
        <strain evidence="1">2200</strain>
    </source>
</reference>